<evidence type="ECO:0000313" key="3">
    <source>
        <dbReference type="Proteomes" id="UP001159363"/>
    </source>
</evidence>
<evidence type="ECO:0000256" key="1">
    <source>
        <dbReference type="SAM" id="SignalP"/>
    </source>
</evidence>
<sequence length="80" mass="8471">MCAVMVLQALIAVGLAVLACVMAAPPAQDLKGSEAVYYSTYGALPYAGAYRPGYAYPGYSGVYPAAYSGVYPYSAYKYPY</sequence>
<feature type="chain" id="PRO_5046423498" description="Neuropeptide-like 4" evidence="1">
    <location>
        <begin position="24"/>
        <end position="80"/>
    </location>
</feature>
<gene>
    <name evidence="2" type="ORF">PR048_014918</name>
</gene>
<dbReference type="EMBL" id="JARBHB010000005">
    <property type="protein sequence ID" value="KAJ8883079.1"/>
    <property type="molecule type" value="Genomic_DNA"/>
</dbReference>
<accession>A0ABQ9HFH4</accession>
<protein>
    <recommendedName>
        <fullName evidence="4">Neuropeptide-like 4</fullName>
    </recommendedName>
</protein>
<name>A0ABQ9HFH4_9NEOP</name>
<organism evidence="2 3">
    <name type="scientific">Dryococelus australis</name>
    <dbReference type="NCBI Taxonomy" id="614101"/>
    <lineage>
        <taxon>Eukaryota</taxon>
        <taxon>Metazoa</taxon>
        <taxon>Ecdysozoa</taxon>
        <taxon>Arthropoda</taxon>
        <taxon>Hexapoda</taxon>
        <taxon>Insecta</taxon>
        <taxon>Pterygota</taxon>
        <taxon>Neoptera</taxon>
        <taxon>Polyneoptera</taxon>
        <taxon>Phasmatodea</taxon>
        <taxon>Verophasmatodea</taxon>
        <taxon>Anareolatae</taxon>
        <taxon>Phasmatidae</taxon>
        <taxon>Eurycanthinae</taxon>
        <taxon>Dryococelus</taxon>
    </lineage>
</organism>
<feature type="signal peptide" evidence="1">
    <location>
        <begin position="1"/>
        <end position="23"/>
    </location>
</feature>
<evidence type="ECO:0000313" key="2">
    <source>
        <dbReference type="EMBL" id="KAJ8883079.1"/>
    </source>
</evidence>
<keyword evidence="3" id="KW-1185">Reference proteome</keyword>
<comment type="caution">
    <text evidence="2">The sequence shown here is derived from an EMBL/GenBank/DDBJ whole genome shotgun (WGS) entry which is preliminary data.</text>
</comment>
<keyword evidence="1" id="KW-0732">Signal</keyword>
<reference evidence="2 3" key="1">
    <citation type="submission" date="2023-02" db="EMBL/GenBank/DDBJ databases">
        <title>LHISI_Scaffold_Assembly.</title>
        <authorList>
            <person name="Stuart O.P."/>
            <person name="Cleave R."/>
            <person name="Magrath M.J.L."/>
            <person name="Mikheyev A.S."/>
        </authorList>
    </citation>
    <scope>NUCLEOTIDE SEQUENCE [LARGE SCALE GENOMIC DNA]</scope>
    <source>
        <strain evidence="2">Daus_M_001</strain>
        <tissue evidence="2">Leg muscle</tissue>
    </source>
</reference>
<proteinExistence type="predicted"/>
<evidence type="ECO:0008006" key="4">
    <source>
        <dbReference type="Google" id="ProtNLM"/>
    </source>
</evidence>
<dbReference type="Proteomes" id="UP001159363">
    <property type="component" value="Chromosome 4"/>
</dbReference>